<protein>
    <submittedName>
        <fullName evidence="1">Uncharacterized protein</fullName>
    </submittedName>
</protein>
<name>A0A8J2PS10_9HEXA</name>
<gene>
    <name evidence="1" type="ORF">AFUS01_LOCUS35498</name>
</gene>
<evidence type="ECO:0000313" key="2">
    <source>
        <dbReference type="Proteomes" id="UP000708208"/>
    </source>
</evidence>
<proteinExistence type="predicted"/>
<sequence>MNERKTILEALKIDAKMGKAHKNALPKQVVLSTGETLHFVKVNKKEIPFLEVPWIIPNQVLDNIEAGRSPKKLKATSTEEAPATNNVTPYGPGGKYLAGLLAELS</sequence>
<dbReference type="Proteomes" id="UP000708208">
    <property type="component" value="Unassembled WGS sequence"/>
</dbReference>
<keyword evidence="2" id="KW-1185">Reference proteome</keyword>
<dbReference type="AlphaFoldDB" id="A0A8J2PS10"/>
<feature type="non-terminal residue" evidence="1">
    <location>
        <position position="1"/>
    </location>
</feature>
<accession>A0A8J2PS10</accession>
<dbReference type="EMBL" id="CAJVCH010536050">
    <property type="protein sequence ID" value="CAG7825386.1"/>
    <property type="molecule type" value="Genomic_DNA"/>
</dbReference>
<reference evidence="1" key="1">
    <citation type="submission" date="2021-06" db="EMBL/GenBank/DDBJ databases">
        <authorList>
            <person name="Hodson N. C."/>
            <person name="Mongue J. A."/>
            <person name="Jaron S. K."/>
        </authorList>
    </citation>
    <scope>NUCLEOTIDE SEQUENCE</scope>
</reference>
<comment type="caution">
    <text evidence="1">The sequence shown here is derived from an EMBL/GenBank/DDBJ whole genome shotgun (WGS) entry which is preliminary data.</text>
</comment>
<organism evidence="1 2">
    <name type="scientific">Allacma fusca</name>
    <dbReference type="NCBI Taxonomy" id="39272"/>
    <lineage>
        <taxon>Eukaryota</taxon>
        <taxon>Metazoa</taxon>
        <taxon>Ecdysozoa</taxon>
        <taxon>Arthropoda</taxon>
        <taxon>Hexapoda</taxon>
        <taxon>Collembola</taxon>
        <taxon>Symphypleona</taxon>
        <taxon>Sminthuridae</taxon>
        <taxon>Allacma</taxon>
    </lineage>
</organism>
<evidence type="ECO:0000313" key="1">
    <source>
        <dbReference type="EMBL" id="CAG7825386.1"/>
    </source>
</evidence>